<sequence>MAYMSFSLTPQGTLIQMEGKHDQLVNKENFGPTDHFFAGIGA</sequence>
<organism evidence="1">
    <name type="scientific">bioreactor metagenome</name>
    <dbReference type="NCBI Taxonomy" id="1076179"/>
    <lineage>
        <taxon>unclassified sequences</taxon>
        <taxon>metagenomes</taxon>
        <taxon>ecological metagenomes</taxon>
    </lineage>
</organism>
<comment type="caution">
    <text evidence="1">The sequence shown here is derived from an EMBL/GenBank/DDBJ whole genome shotgun (WGS) entry which is preliminary data.</text>
</comment>
<reference evidence="1" key="1">
    <citation type="submission" date="2019-08" db="EMBL/GenBank/DDBJ databases">
        <authorList>
            <person name="Kucharzyk K."/>
            <person name="Murdoch R.W."/>
            <person name="Higgins S."/>
            <person name="Loffler F."/>
        </authorList>
    </citation>
    <scope>NUCLEOTIDE SEQUENCE</scope>
</reference>
<dbReference type="AlphaFoldDB" id="A0A645GI97"/>
<dbReference type="EMBL" id="VSSQ01076256">
    <property type="protein sequence ID" value="MPN26667.1"/>
    <property type="molecule type" value="Genomic_DNA"/>
</dbReference>
<protein>
    <submittedName>
        <fullName evidence="1">Uncharacterized protein</fullName>
    </submittedName>
</protein>
<gene>
    <name evidence="1" type="ORF">SDC9_174092</name>
</gene>
<proteinExistence type="predicted"/>
<evidence type="ECO:0000313" key="1">
    <source>
        <dbReference type="EMBL" id="MPN26667.1"/>
    </source>
</evidence>
<name>A0A645GI97_9ZZZZ</name>
<accession>A0A645GI97</accession>